<evidence type="ECO:0000256" key="6">
    <source>
        <dbReference type="ARBA" id="ARBA00022692"/>
    </source>
</evidence>
<feature type="transmembrane region" description="Helical" evidence="10">
    <location>
        <begin position="364"/>
        <end position="391"/>
    </location>
</feature>
<evidence type="ECO:0000256" key="3">
    <source>
        <dbReference type="ARBA" id="ARBA00022106"/>
    </source>
</evidence>
<dbReference type="CDD" id="cd13143">
    <property type="entry name" value="MATE_MepA_like"/>
    <property type="match status" value="1"/>
</dbReference>
<dbReference type="GO" id="GO:0005886">
    <property type="term" value="C:plasma membrane"/>
    <property type="evidence" value="ECO:0007669"/>
    <property type="project" value="UniProtKB-SubCell"/>
</dbReference>
<organism evidence="11 12">
    <name type="scientific">Tritonibacter litoralis</name>
    <dbReference type="NCBI Taxonomy" id="2662264"/>
    <lineage>
        <taxon>Bacteria</taxon>
        <taxon>Pseudomonadati</taxon>
        <taxon>Pseudomonadota</taxon>
        <taxon>Alphaproteobacteria</taxon>
        <taxon>Rhodobacterales</taxon>
        <taxon>Paracoccaceae</taxon>
        <taxon>Tritonibacter</taxon>
    </lineage>
</organism>
<dbReference type="InterPro" id="IPR052031">
    <property type="entry name" value="Membrane_Transporter-Flippase"/>
</dbReference>
<reference evidence="11 12" key="1">
    <citation type="submission" date="2019-10" db="EMBL/GenBank/DDBJ databases">
        <title>Epibacterium sp. nov., isolated from seawater.</title>
        <authorList>
            <person name="Zhang X."/>
            <person name="Li N."/>
        </authorList>
    </citation>
    <scope>NUCLEOTIDE SEQUENCE [LARGE SCALE GENOMIC DNA]</scope>
    <source>
        <strain evidence="11 12">SM1979</strain>
    </source>
</reference>
<feature type="transmembrane region" description="Helical" evidence="10">
    <location>
        <begin position="403"/>
        <end position="425"/>
    </location>
</feature>
<evidence type="ECO:0000313" key="11">
    <source>
        <dbReference type="EMBL" id="MQQ10645.1"/>
    </source>
</evidence>
<dbReference type="PANTHER" id="PTHR43549:SF2">
    <property type="entry name" value="MULTIDRUG RESISTANCE PROTEIN NORM-RELATED"/>
    <property type="match status" value="1"/>
</dbReference>
<evidence type="ECO:0000313" key="12">
    <source>
        <dbReference type="Proteomes" id="UP000444174"/>
    </source>
</evidence>
<keyword evidence="9" id="KW-0046">Antibiotic resistance</keyword>
<keyword evidence="4" id="KW-0813">Transport</keyword>
<dbReference type="InterPro" id="IPR045070">
    <property type="entry name" value="MATE_MepA-like"/>
</dbReference>
<dbReference type="RefSeq" id="WP_153217796.1">
    <property type="nucleotide sequence ID" value="NZ_WIBF01000020.1"/>
</dbReference>
<feature type="transmembrane region" description="Helical" evidence="10">
    <location>
        <begin position="167"/>
        <end position="191"/>
    </location>
</feature>
<comment type="subcellular location">
    <subcellularLocation>
        <location evidence="1">Cell inner membrane</location>
        <topology evidence="1">Multi-pass membrane protein</topology>
    </subcellularLocation>
</comment>
<dbReference type="Pfam" id="PF01554">
    <property type="entry name" value="MatE"/>
    <property type="match status" value="2"/>
</dbReference>
<keyword evidence="7 10" id="KW-1133">Transmembrane helix</keyword>
<dbReference type="InterPro" id="IPR048279">
    <property type="entry name" value="MdtK-like"/>
</dbReference>
<accession>A0A843YLX0</accession>
<protein>
    <recommendedName>
        <fullName evidence="3">Multidrug export protein MepA</fullName>
    </recommendedName>
</protein>
<comment type="similarity">
    <text evidence="2">Belongs to the multi antimicrobial extrusion (MATE) (TC 2.A.66.1) family. MepA subfamily.</text>
</comment>
<dbReference type="GO" id="GO:0042910">
    <property type="term" value="F:xenobiotic transmembrane transporter activity"/>
    <property type="evidence" value="ECO:0007669"/>
    <property type="project" value="InterPro"/>
</dbReference>
<feature type="transmembrane region" description="Helical" evidence="10">
    <location>
        <begin position="278"/>
        <end position="301"/>
    </location>
</feature>
<feature type="transmembrane region" description="Helical" evidence="10">
    <location>
        <begin position="55"/>
        <end position="75"/>
    </location>
</feature>
<comment type="caution">
    <text evidence="11">The sequence shown here is derived from an EMBL/GenBank/DDBJ whole genome shotgun (WGS) entry which is preliminary data.</text>
</comment>
<keyword evidence="6 10" id="KW-0812">Transmembrane</keyword>
<feature type="transmembrane region" description="Helical" evidence="10">
    <location>
        <begin position="322"/>
        <end position="344"/>
    </location>
</feature>
<evidence type="ECO:0000256" key="2">
    <source>
        <dbReference type="ARBA" id="ARBA00008417"/>
    </source>
</evidence>
<proteinExistence type="inferred from homology"/>
<feature type="transmembrane region" description="Helical" evidence="10">
    <location>
        <begin position="96"/>
        <end position="117"/>
    </location>
</feature>
<evidence type="ECO:0000256" key="7">
    <source>
        <dbReference type="ARBA" id="ARBA00022989"/>
    </source>
</evidence>
<dbReference type="PANTHER" id="PTHR43549">
    <property type="entry name" value="MULTIDRUG RESISTANCE PROTEIN YPNP-RELATED"/>
    <property type="match status" value="1"/>
</dbReference>
<dbReference type="GO" id="GO:0046677">
    <property type="term" value="P:response to antibiotic"/>
    <property type="evidence" value="ECO:0007669"/>
    <property type="project" value="UniProtKB-KW"/>
</dbReference>
<keyword evidence="8 10" id="KW-0472">Membrane</keyword>
<dbReference type="PIRSF" id="PIRSF006603">
    <property type="entry name" value="DinF"/>
    <property type="match status" value="1"/>
</dbReference>
<feature type="transmembrane region" description="Helical" evidence="10">
    <location>
        <begin position="21"/>
        <end position="43"/>
    </location>
</feature>
<evidence type="ECO:0000256" key="1">
    <source>
        <dbReference type="ARBA" id="ARBA00004429"/>
    </source>
</evidence>
<gene>
    <name evidence="11" type="ORF">GFB49_19500</name>
</gene>
<evidence type="ECO:0000256" key="4">
    <source>
        <dbReference type="ARBA" id="ARBA00022448"/>
    </source>
</evidence>
<feature type="transmembrane region" description="Helical" evidence="10">
    <location>
        <begin position="241"/>
        <end position="266"/>
    </location>
</feature>
<keyword evidence="5" id="KW-1003">Cell membrane</keyword>
<feature type="transmembrane region" description="Helical" evidence="10">
    <location>
        <begin position="197"/>
        <end position="220"/>
    </location>
</feature>
<evidence type="ECO:0000256" key="10">
    <source>
        <dbReference type="SAM" id="Phobius"/>
    </source>
</evidence>
<dbReference type="InterPro" id="IPR002528">
    <property type="entry name" value="MATE_fam"/>
</dbReference>
<sequence>MADTPTNTFTDGPLSSIYMKTALPIIFVMGMNGLLSVADALFLDNYVGPDALAGVTLMFPIYMLIVALSTLVANGMSSLLARSLGAGDTDEARTTFAGAHGLAVALGAVLILLFIFFGQPVALLAAGGSETLAQMGLVYLQITVLFSPLLFVLSVNSDALRNEGRVGFMAAMSLLVSIANIAFNYVLIALLDMGVAGSAYGTTAAQALAFAIIFAFRFVGKTSLKPSTLITNSLFGNWARIFALGAPQSLNFIGLALGSSAIITALQWVGQPGYADTITAYGIITRVITFAFLPLLGLSFAMQTITGNNYGAELWHRSDASLRVALWLAFIYCAVVQAMVMSAPGQIASAFVDDMAIIAEVERILPVMTSVFFLVGPLMMIAAYFQAIGLAGKAALLSLTKPYAVAIPLTFLMPVLFGEIGIWYAGPMAEVIMLGITACVLGHTAQKTGLKWGIFHGGTGEVS</sequence>
<dbReference type="EMBL" id="WIBF01000020">
    <property type="protein sequence ID" value="MQQ10645.1"/>
    <property type="molecule type" value="Genomic_DNA"/>
</dbReference>
<evidence type="ECO:0000256" key="5">
    <source>
        <dbReference type="ARBA" id="ARBA00022475"/>
    </source>
</evidence>
<evidence type="ECO:0000256" key="9">
    <source>
        <dbReference type="ARBA" id="ARBA00023251"/>
    </source>
</evidence>
<dbReference type="GO" id="GO:0015297">
    <property type="term" value="F:antiporter activity"/>
    <property type="evidence" value="ECO:0007669"/>
    <property type="project" value="InterPro"/>
</dbReference>
<feature type="transmembrane region" description="Helical" evidence="10">
    <location>
        <begin position="137"/>
        <end position="155"/>
    </location>
</feature>
<keyword evidence="12" id="KW-1185">Reference proteome</keyword>
<name>A0A843YLX0_9RHOB</name>
<dbReference type="AlphaFoldDB" id="A0A843YLX0"/>
<evidence type="ECO:0000256" key="8">
    <source>
        <dbReference type="ARBA" id="ARBA00023136"/>
    </source>
</evidence>
<dbReference type="Proteomes" id="UP000444174">
    <property type="component" value="Unassembled WGS sequence"/>
</dbReference>